<evidence type="ECO:0000256" key="11">
    <source>
        <dbReference type="ARBA" id="ARBA00023136"/>
    </source>
</evidence>
<dbReference type="GO" id="GO:0008360">
    <property type="term" value="P:regulation of cell shape"/>
    <property type="evidence" value="ECO:0007669"/>
    <property type="project" value="UniProtKB-KW"/>
</dbReference>
<keyword evidence="12" id="KW-0131">Cell cycle</keyword>
<reference evidence="22" key="1">
    <citation type="journal article" date="2020" name="mSystems">
        <title>Genome- and Community-Level Interaction Insights into Carbon Utilization and Element Cycling Functions of Hydrothermarchaeota in Hydrothermal Sediment.</title>
        <authorList>
            <person name="Zhou Z."/>
            <person name="Liu Y."/>
            <person name="Xu W."/>
            <person name="Pan J."/>
            <person name="Luo Z.H."/>
            <person name="Li M."/>
        </authorList>
    </citation>
    <scope>NUCLEOTIDE SEQUENCE [LARGE SCALE GENOMIC DNA]</scope>
    <source>
        <strain evidence="22">HyVt-577</strain>
    </source>
</reference>
<feature type="transmembrane region" description="Helical" evidence="21">
    <location>
        <begin position="48"/>
        <end position="64"/>
    </location>
</feature>
<feature type="transmembrane region" description="Helical" evidence="21">
    <location>
        <begin position="271"/>
        <end position="291"/>
    </location>
</feature>
<dbReference type="PANTHER" id="PTHR30474:SF2">
    <property type="entry name" value="PEPTIDOGLYCAN GLYCOSYLTRANSFERASE FTSW-RELATED"/>
    <property type="match status" value="1"/>
</dbReference>
<keyword evidence="9" id="KW-0573">Peptidoglycan synthesis</keyword>
<evidence type="ECO:0000256" key="15">
    <source>
        <dbReference type="ARBA" id="ARBA00033270"/>
    </source>
</evidence>
<dbReference type="GO" id="GO:0015648">
    <property type="term" value="F:lipid-linked peptidoglycan transporter activity"/>
    <property type="evidence" value="ECO:0007669"/>
    <property type="project" value="TreeGrafter"/>
</dbReference>
<dbReference type="GO" id="GO:0005886">
    <property type="term" value="C:plasma membrane"/>
    <property type="evidence" value="ECO:0007669"/>
    <property type="project" value="UniProtKB-SubCell"/>
</dbReference>
<keyword evidence="7 21" id="KW-0812">Transmembrane</keyword>
<comment type="pathway">
    <text evidence="2">Cell wall biogenesis; peptidoglycan biosynthesis.</text>
</comment>
<name>A0A7V4U5J4_CALAY</name>
<evidence type="ECO:0000256" key="10">
    <source>
        <dbReference type="ARBA" id="ARBA00022989"/>
    </source>
</evidence>
<evidence type="ECO:0000256" key="8">
    <source>
        <dbReference type="ARBA" id="ARBA00022960"/>
    </source>
</evidence>
<evidence type="ECO:0000256" key="21">
    <source>
        <dbReference type="SAM" id="Phobius"/>
    </source>
</evidence>
<dbReference type="Pfam" id="PF01098">
    <property type="entry name" value="FTSW_RODA_SPOVE"/>
    <property type="match status" value="1"/>
</dbReference>
<feature type="transmembrane region" description="Helical" evidence="21">
    <location>
        <begin position="141"/>
        <end position="158"/>
    </location>
</feature>
<evidence type="ECO:0000313" key="22">
    <source>
        <dbReference type="EMBL" id="HGY57279.1"/>
    </source>
</evidence>
<comment type="catalytic activity">
    <reaction evidence="20">
        <text>[GlcNAc-(1-&gt;4)-Mur2Ac(oyl-L-Ala-gamma-D-Glu-L-Lys-D-Ala-D-Ala)](n)-di-trans,octa-cis-undecaprenyl diphosphate + beta-D-GlcNAc-(1-&gt;4)-Mur2Ac(oyl-L-Ala-gamma-D-Glu-L-Lys-D-Ala-D-Ala)-di-trans,octa-cis-undecaprenyl diphosphate = [GlcNAc-(1-&gt;4)-Mur2Ac(oyl-L-Ala-gamma-D-Glu-L-Lys-D-Ala-D-Ala)](n+1)-di-trans,octa-cis-undecaprenyl diphosphate + di-trans,octa-cis-undecaprenyl diphosphate + H(+)</text>
        <dbReference type="Rhea" id="RHEA:23708"/>
        <dbReference type="Rhea" id="RHEA-COMP:9602"/>
        <dbReference type="Rhea" id="RHEA-COMP:9603"/>
        <dbReference type="ChEBI" id="CHEBI:15378"/>
        <dbReference type="ChEBI" id="CHEBI:58405"/>
        <dbReference type="ChEBI" id="CHEBI:60033"/>
        <dbReference type="ChEBI" id="CHEBI:78435"/>
        <dbReference type="EC" id="2.4.99.28"/>
    </reaction>
</comment>
<evidence type="ECO:0000256" key="20">
    <source>
        <dbReference type="ARBA" id="ARBA00049902"/>
    </source>
</evidence>
<feature type="transmembrane region" description="Helical" evidence="21">
    <location>
        <begin position="164"/>
        <end position="179"/>
    </location>
</feature>
<comment type="caution">
    <text evidence="22">The sequence shown here is derived from an EMBL/GenBank/DDBJ whole genome shotgun (WGS) entry which is preliminary data.</text>
</comment>
<evidence type="ECO:0000256" key="4">
    <source>
        <dbReference type="ARBA" id="ARBA00022618"/>
    </source>
</evidence>
<keyword evidence="3" id="KW-1003">Cell membrane</keyword>
<gene>
    <name evidence="22" type="primary">ftsW</name>
    <name evidence="22" type="ORF">ENK44_16345</name>
</gene>
<protein>
    <recommendedName>
        <fullName evidence="17">Probable peptidoglycan glycosyltransferase FtsW</fullName>
        <ecNumber evidence="19">2.4.99.28</ecNumber>
    </recommendedName>
    <alternativeName>
        <fullName evidence="18">Cell division protein FtsW</fullName>
    </alternativeName>
    <alternativeName>
        <fullName evidence="15">Cell wall polymerase</fullName>
    </alternativeName>
    <alternativeName>
        <fullName evidence="14">Peptidoglycan polymerase</fullName>
    </alternativeName>
</protein>
<accession>A0A7V4U5J4</accession>
<organism evidence="22">
    <name type="scientific">Caldithrix abyssi</name>
    <dbReference type="NCBI Taxonomy" id="187145"/>
    <lineage>
        <taxon>Bacteria</taxon>
        <taxon>Pseudomonadati</taxon>
        <taxon>Calditrichota</taxon>
        <taxon>Calditrichia</taxon>
        <taxon>Calditrichales</taxon>
        <taxon>Calditrichaceae</taxon>
        <taxon>Caldithrix</taxon>
    </lineage>
</organism>
<dbReference type="GO" id="GO:0032153">
    <property type="term" value="C:cell division site"/>
    <property type="evidence" value="ECO:0007669"/>
    <property type="project" value="TreeGrafter"/>
</dbReference>
<evidence type="ECO:0000256" key="14">
    <source>
        <dbReference type="ARBA" id="ARBA00032370"/>
    </source>
</evidence>
<keyword evidence="11 21" id="KW-0472">Membrane</keyword>
<feature type="transmembrane region" description="Helical" evidence="21">
    <location>
        <begin position="303"/>
        <end position="325"/>
    </location>
</feature>
<evidence type="ECO:0000256" key="9">
    <source>
        <dbReference type="ARBA" id="ARBA00022984"/>
    </source>
</evidence>
<evidence type="ECO:0000256" key="3">
    <source>
        <dbReference type="ARBA" id="ARBA00022475"/>
    </source>
</evidence>
<evidence type="ECO:0000256" key="2">
    <source>
        <dbReference type="ARBA" id="ARBA00004752"/>
    </source>
</evidence>
<evidence type="ECO:0000256" key="13">
    <source>
        <dbReference type="ARBA" id="ARBA00023316"/>
    </source>
</evidence>
<keyword evidence="10 21" id="KW-1133">Transmembrane helix</keyword>
<dbReference type="GO" id="GO:0071555">
    <property type="term" value="P:cell wall organization"/>
    <property type="evidence" value="ECO:0007669"/>
    <property type="project" value="UniProtKB-KW"/>
</dbReference>
<comment type="similarity">
    <text evidence="16">Belongs to the SEDS family. FtsW subfamily.</text>
</comment>
<keyword evidence="5" id="KW-0328">Glycosyltransferase</keyword>
<dbReference type="GO" id="GO:0008955">
    <property type="term" value="F:peptidoglycan glycosyltransferase activity"/>
    <property type="evidence" value="ECO:0007669"/>
    <property type="project" value="UniProtKB-EC"/>
</dbReference>
<feature type="transmembrane region" description="Helical" evidence="21">
    <location>
        <begin position="337"/>
        <end position="358"/>
    </location>
</feature>
<evidence type="ECO:0000256" key="12">
    <source>
        <dbReference type="ARBA" id="ARBA00023306"/>
    </source>
</evidence>
<dbReference type="GO" id="GO:0009252">
    <property type="term" value="P:peptidoglycan biosynthetic process"/>
    <property type="evidence" value="ECO:0007669"/>
    <property type="project" value="UniProtKB-KW"/>
</dbReference>
<dbReference type="InterPro" id="IPR001182">
    <property type="entry name" value="FtsW/RodA"/>
</dbReference>
<dbReference type="Proteomes" id="UP000885779">
    <property type="component" value="Unassembled WGS sequence"/>
</dbReference>
<keyword evidence="8" id="KW-0133">Cell shape</keyword>
<feature type="transmembrane region" description="Helical" evidence="21">
    <location>
        <begin position="108"/>
        <end position="129"/>
    </location>
</feature>
<keyword evidence="6" id="KW-0808">Transferase</keyword>
<dbReference type="PANTHER" id="PTHR30474">
    <property type="entry name" value="CELL CYCLE PROTEIN"/>
    <property type="match status" value="1"/>
</dbReference>
<feature type="transmembrane region" description="Helical" evidence="21">
    <location>
        <begin position="7"/>
        <end position="28"/>
    </location>
</feature>
<evidence type="ECO:0000256" key="7">
    <source>
        <dbReference type="ARBA" id="ARBA00022692"/>
    </source>
</evidence>
<sequence length="389" mass="43509">MGKNKVDYLLAGSVTALFLIGLIMVFSASSIMADSNFGSLTYFFRKQIIWGVVALMVMIAFSKINYRKLKQNKFPLMLIVTAMLLLAGLPFFGTTIKGATRWYHLGFFNFQPSEFAKLALIVYFAYFLSTRQERIRDLKKGLLPLLVVLSVVLFLIVIQPDLSTTLMTMLVTGSMLLLSRVRLRHILAITMPVVPMAIYVMSANSYQTKRIKDWMAAWDNPFNAAYQIKQSLIGLGRGGWFGHGLGQSKQKFFFLPDSHTDFIFSIIGEEFGYIGASLILILFLIIFFRGLRLAVKAPDLFGRYLAIGITLNIVLFAFINAAVVSMLLPATGLPMPFISYGGSNLLFLGISVGILLNISRQPSVSGAKQPWTRFRENPNSMLDRVLISD</sequence>
<keyword evidence="13" id="KW-0961">Cell wall biogenesis/degradation</keyword>
<dbReference type="NCBIfam" id="TIGR02614">
    <property type="entry name" value="ftsW"/>
    <property type="match status" value="1"/>
</dbReference>
<dbReference type="InterPro" id="IPR013437">
    <property type="entry name" value="FtsW"/>
</dbReference>
<comment type="subcellular location">
    <subcellularLocation>
        <location evidence="1">Cell membrane</location>
        <topology evidence="1">Multi-pass membrane protein</topology>
    </subcellularLocation>
</comment>
<feature type="transmembrane region" description="Helical" evidence="21">
    <location>
        <begin position="76"/>
        <end position="96"/>
    </location>
</feature>
<keyword evidence="4" id="KW-0132">Cell division</keyword>
<evidence type="ECO:0000256" key="1">
    <source>
        <dbReference type="ARBA" id="ARBA00004651"/>
    </source>
</evidence>
<evidence type="ECO:0000256" key="19">
    <source>
        <dbReference type="ARBA" id="ARBA00044770"/>
    </source>
</evidence>
<feature type="transmembrane region" description="Helical" evidence="21">
    <location>
        <begin position="186"/>
        <end position="206"/>
    </location>
</feature>
<dbReference type="AlphaFoldDB" id="A0A7V4U5J4"/>
<evidence type="ECO:0000256" key="5">
    <source>
        <dbReference type="ARBA" id="ARBA00022676"/>
    </source>
</evidence>
<evidence type="ECO:0000256" key="6">
    <source>
        <dbReference type="ARBA" id="ARBA00022679"/>
    </source>
</evidence>
<evidence type="ECO:0000256" key="16">
    <source>
        <dbReference type="ARBA" id="ARBA00038053"/>
    </source>
</evidence>
<dbReference type="GO" id="GO:0051301">
    <property type="term" value="P:cell division"/>
    <property type="evidence" value="ECO:0007669"/>
    <property type="project" value="UniProtKB-KW"/>
</dbReference>
<dbReference type="EMBL" id="DRQG01000151">
    <property type="protein sequence ID" value="HGY57279.1"/>
    <property type="molecule type" value="Genomic_DNA"/>
</dbReference>
<evidence type="ECO:0000256" key="17">
    <source>
        <dbReference type="ARBA" id="ARBA00041185"/>
    </source>
</evidence>
<dbReference type="EC" id="2.4.99.28" evidence="19"/>
<evidence type="ECO:0000256" key="18">
    <source>
        <dbReference type="ARBA" id="ARBA00041418"/>
    </source>
</evidence>
<proteinExistence type="inferred from homology"/>